<evidence type="ECO:0000256" key="1">
    <source>
        <dbReference type="SAM" id="MobiDB-lite"/>
    </source>
</evidence>
<name>A0A0F7L1A7_9VIRU</name>
<reference evidence="2" key="2">
    <citation type="submission" date="2015-03" db="EMBL/GenBank/DDBJ databases">
        <authorList>
            <person name="Chow C.-E.T."/>
            <person name="Winget D.M."/>
            <person name="White R.A.III."/>
            <person name="Hallam S.J."/>
            <person name="Suttle C.A."/>
        </authorList>
    </citation>
    <scope>NUCLEOTIDE SEQUENCE</scope>
    <source>
        <strain evidence="2">Anoxic3_6</strain>
    </source>
</reference>
<organism evidence="2">
    <name type="scientific">uncultured marine virus</name>
    <dbReference type="NCBI Taxonomy" id="186617"/>
    <lineage>
        <taxon>Viruses</taxon>
        <taxon>environmental samples</taxon>
    </lineage>
</organism>
<evidence type="ECO:0008006" key="3">
    <source>
        <dbReference type="Google" id="ProtNLM"/>
    </source>
</evidence>
<dbReference type="EMBL" id="KR029581">
    <property type="protein sequence ID" value="AKH46344.1"/>
    <property type="molecule type" value="Genomic_DNA"/>
</dbReference>
<proteinExistence type="predicted"/>
<reference evidence="2" key="1">
    <citation type="journal article" date="2015" name="Front. Microbiol.">
        <title>Combining genomic sequencing methods to explore viral diversity and reveal potential virus-host interactions.</title>
        <authorList>
            <person name="Chow C.E."/>
            <person name="Winget D.M."/>
            <person name="White R.A.III."/>
            <person name="Hallam S.J."/>
            <person name="Suttle C.A."/>
        </authorList>
    </citation>
    <scope>NUCLEOTIDE SEQUENCE</scope>
    <source>
        <strain evidence="2">Anoxic3_6</strain>
    </source>
</reference>
<sequence>MASVVDICNGALNQLGASTILSLTEDSKNARLCNARYTQVRDSLFRSHPWNCLIKRVELARDTETPSWGFSYQFTLPADCLRVLGILNYDYDFKVEGRKILANHGTVKIQYVSRVTDANQYDELLRETISASLAADIAYAVTSSNPTASNMYNLFQDKLREARFVDATEGQNTNPDNGQSDVIGSSSFINARY</sequence>
<evidence type="ECO:0000313" key="2">
    <source>
        <dbReference type="EMBL" id="AKH46344.1"/>
    </source>
</evidence>
<feature type="region of interest" description="Disordered" evidence="1">
    <location>
        <begin position="169"/>
        <end position="193"/>
    </location>
</feature>
<protein>
    <recommendedName>
        <fullName evidence="3">Tail tubular protein A</fullName>
    </recommendedName>
</protein>
<accession>A0A0F7L1A7</accession>